<dbReference type="EMBL" id="SBIQ01000053">
    <property type="protein sequence ID" value="KAF7683776.1"/>
    <property type="molecule type" value="Genomic_DNA"/>
</dbReference>
<evidence type="ECO:0000313" key="2">
    <source>
        <dbReference type="Proteomes" id="UP001516464"/>
    </source>
</evidence>
<proteinExistence type="predicted"/>
<accession>A0ABQ7I045</accession>
<dbReference type="InterPro" id="IPR031509">
    <property type="entry name" value="Mei5-like"/>
</dbReference>
<protein>
    <submittedName>
        <fullName evidence="1">Uncharacterized protein</fullName>
    </submittedName>
</protein>
<sequence>MYFTTVENENEYEVIKIDDKIFYKKKLKVSTKPKRRYSDQFKDSSFIQKDIHRKLLMMENFNTKYGDLDEKIDEWKNCISKCIEILEKEYGIPAVEIFKIFGLIKYGFDCEEFGIDIDELKTKINEE</sequence>
<keyword evidence="2" id="KW-1185">Reference proteome</keyword>
<reference evidence="1 2" key="1">
    <citation type="submission" date="2019-01" db="EMBL/GenBank/DDBJ databases">
        <title>Genomes sequencing and comparative genomics of infectious freshwater microsporidia, Cucumispora dikerogammari and Thelohania contejeani.</title>
        <authorList>
            <person name="Cormier A."/>
            <person name="Giraud I."/>
            <person name="Wattier R."/>
            <person name="Teixeira M."/>
            <person name="Grandjean F."/>
            <person name="Rigaud T."/>
            <person name="Cordaux R."/>
        </authorList>
    </citation>
    <scope>NUCLEOTIDE SEQUENCE [LARGE SCALE GENOMIC DNA]</scope>
    <source>
        <strain evidence="1">T1</strain>
        <tissue evidence="1">Spores</tissue>
    </source>
</reference>
<name>A0ABQ7I045_9MICR</name>
<comment type="caution">
    <text evidence="1">The sequence shown here is derived from an EMBL/GenBank/DDBJ whole genome shotgun (WGS) entry which is preliminary data.</text>
</comment>
<dbReference type="Proteomes" id="UP001516464">
    <property type="component" value="Unassembled WGS sequence"/>
</dbReference>
<organism evidence="1 2">
    <name type="scientific">Astathelohania contejeani</name>
    <dbReference type="NCBI Taxonomy" id="164912"/>
    <lineage>
        <taxon>Eukaryota</taxon>
        <taxon>Fungi</taxon>
        <taxon>Fungi incertae sedis</taxon>
        <taxon>Microsporidia</taxon>
        <taxon>Astathelohaniidae</taxon>
        <taxon>Astathelohania</taxon>
    </lineage>
</organism>
<dbReference type="Pfam" id="PF17021">
    <property type="entry name" value="Mei5_like"/>
    <property type="match status" value="1"/>
</dbReference>
<gene>
    <name evidence="1" type="ORF">TCON_1026</name>
</gene>
<evidence type="ECO:0000313" key="1">
    <source>
        <dbReference type="EMBL" id="KAF7683776.1"/>
    </source>
</evidence>